<reference evidence="2 3" key="1">
    <citation type="submission" date="2024-05" db="EMBL/GenBank/DDBJ databases">
        <title>A draft genome resource for the thread blight pathogen Marasmius tenuissimus strain MS-2.</title>
        <authorList>
            <person name="Yulfo-Soto G.E."/>
            <person name="Baruah I.K."/>
            <person name="Amoako-Attah I."/>
            <person name="Bukari Y."/>
            <person name="Meinhardt L.W."/>
            <person name="Bailey B.A."/>
            <person name="Cohen S.P."/>
        </authorList>
    </citation>
    <scope>NUCLEOTIDE SEQUENCE [LARGE SCALE GENOMIC DNA]</scope>
    <source>
        <strain evidence="2 3">MS-2</strain>
    </source>
</reference>
<protein>
    <submittedName>
        <fullName evidence="2">Uncharacterized protein</fullName>
    </submittedName>
</protein>
<proteinExistence type="predicted"/>
<feature type="region of interest" description="Disordered" evidence="1">
    <location>
        <begin position="58"/>
        <end position="96"/>
    </location>
</feature>
<evidence type="ECO:0000313" key="2">
    <source>
        <dbReference type="EMBL" id="KAL0065010.1"/>
    </source>
</evidence>
<evidence type="ECO:0000256" key="1">
    <source>
        <dbReference type="SAM" id="MobiDB-lite"/>
    </source>
</evidence>
<organism evidence="2 3">
    <name type="scientific">Marasmius tenuissimus</name>
    <dbReference type="NCBI Taxonomy" id="585030"/>
    <lineage>
        <taxon>Eukaryota</taxon>
        <taxon>Fungi</taxon>
        <taxon>Dikarya</taxon>
        <taxon>Basidiomycota</taxon>
        <taxon>Agaricomycotina</taxon>
        <taxon>Agaricomycetes</taxon>
        <taxon>Agaricomycetidae</taxon>
        <taxon>Agaricales</taxon>
        <taxon>Marasmiineae</taxon>
        <taxon>Marasmiaceae</taxon>
        <taxon>Marasmius</taxon>
    </lineage>
</organism>
<dbReference type="Proteomes" id="UP001437256">
    <property type="component" value="Unassembled WGS sequence"/>
</dbReference>
<name>A0ABR2ZTK2_9AGAR</name>
<accession>A0ABR2ZTK2</accession>
<evidence type="ECO:0000313" key="3">
    <source>
        <dbReference type="Proteomes" id="UP001437256"/>
    </source>
</evidence>
<sequence length="130" mass="14673">MGIDDLLVWSAAQTNKKGASEGSIQYLALVANQKGPTWQGLTRHCIHPKANTQLVKRDEVNEAARQAKRRRSRREQTSNATPIKRPSQPHNLTNKTTSLIRNDSTFYVKRLECLNRYSILSFVLVLDSGP</sequence>
<gene>
    <name evidence="2" type="ORF">AAF712_008002</name>
</gene>
<dbReference type="EMBL" id="JBBXMP010000053">
    <property type="protein sequence ID" value="KAL0065010.1"/>
    <property type="molecule type" value="Genomic_DNA"/>
</dbReference>
<comment type="caution">
    <text evidence="2">The sequence shown here is derived from an EMBL/GenBank/DDBJ whole genome shotgun (WGS) entry which is preliminary data.</text>
</comment>
<keyword evidence="3" id="KW-1185">Reference proteome</keyword>